<dbReference type="EMBL" id="JAMKFB020000015">
    <property type="protein sequence ID" value="KAL0174743.1"/>
    <property type="molecule type" value="Genomic_DNA"/>
</dbReference>
<reference evidence="3 4" key="1">
    <citation type="submission" date="2024-05" db="EMBL/GenBank/DDBJ databases">
        <title>Genome sequencing and assembly of Indian major carp, Cirrhinus mrigala (Hamilton, 1822).</title>
        <authorList>
            <person name="Mohindra V."/>
            <person name="Chowdhury L.M."/>
            <person name="Lal K."/>
            <person name="Jena J.K."/>
        </authorList>
    </citation>
    <scope>NUCLEOTIDE SEQUENCE [LARGE SCALE GENOMIC DNA]</scope>
    <source>
        <strain evidence="3">CM1030</strain>
        <tissue evidence="3">Blood</tissue>
    </source>
</reference>
<dbReference type="InterPro" id="IPR000409">
    <property type="entry name" value="BEACH_dom"/>
</dbReference>
<evidence type="ECO:0000313" key="4">
    <source>
        <dbReference type="Proteomes" id="UP001529510"/>
    </source>
</evidence>
<keyword evidence="1" id="KW-0853">WD repeat</keyword>
<accession>A0ABD0PL10</accession>
<evidence type="ECO:0000259" key="2">
    <source>
        <dbReference type="PROSITE" id="PS50197"/>
    </source>
</evidence>
<evidence type="ECO:0000256" key="1">
    <source>
        <dbReference type="ARBA" id="ARBA00022574"/>
    </source>
</evidence>
<dbReference type="AlphaFoldDB" id="A0ABD0PL10"/>
<name>A0ABD0PL10_CIRMR</name>
<dbReference type="Gene3D" id="1.10.1540.10">
    <property type="entry name" value="BEACH domain"/>
    <property type="match status" value="1"/>
</dbReference>
<dbReference type="Pfam" id="PF02138">
    <property type="entry name" value="Beach"/>
    <property type="match status" value="1"/>
</dbReference>
<feature type="domain" description="BEACH" evidence="2">
    <location>
        <begin position="1"/>
        <end position="54"/>
    </location>
</feature>
<comment type="caution">
    <text evidence="3">The sequence shown here is derived from an EMBL/GenBank/DDBJ whole genome shotgun (WGS) entry which is preliminary data.</text>
</comment>
<sequence>ALESEFVSCQLHQWIDLIFGYKQRGPEAARALNVFHHLTYEGSVNLDSLASDPP</sequence>
<evidence type="ECO:0000313" key="3">
    <source>
        <dbReference type="EMBL" id="KAL0174743.1"/>
    </source>
</evidence>
<dbReference type="PANTHER" id="PTHR13743:SF62">
    <property type="entry name" value="NEUROBEACHIN"/>
    <property type="match status" value="1"/>
</dbReference>
<protein>
    <recommendedName>
        <fullName evidence="2">BEACH domain-containing protein</fullName>
    </recommendedName>
</protein>
<dbReference type="PROSITE" id="PS50197">
    <property type="entry name" value="BEACH"/>
    <property type="match status" value="1"/>
</dbReference>
<proteinExistence type="predicted"/>
<dbReference type="Proteomes" id="UP001529510">
    <property type="component" value="Unassembled WGS sequence"/>
</dbReference>
<dbReference type="SUPFAM" id="SSF81837">
    <property type="entry name" value="BEACH domain"/>
    <property type="match status" value="1"/>
</dbReference>
<organism evidence="3 4">
    <name type="scientific">Cirrhinus mrigala</name>
    <name type="common">Mrigala</name>
    <dbReference type="NCBI Taxonomy" id="683832"/>
    <lineage>
        <taxon>Eukaryota</taxon>
        <taxon>Metazoa</taxon>
        <taxon>Chordata</taxon>
        <taxon>Craniata</taxon>
        <taxon>Vertebrata</taxon>
        <taxon>Euteleostomi</taxon>
        <taxon>Actinopterygii</taxon>
        <taxon>Neopterygii</taxon>
        <taxon>Teleostei</taxon>
        <taxon>Ostariophysi</taxon>
        <taxon>Cypriniformes</taxon>
        <taxon>Cyprinidae</taxon>
        <taxon>Labeoninae</taxon>
        <taxon>Labeonini</taxon>
        <taxon>Cirrhinus</taxon>
    </lineage>
</organism>
<dbReference type="InterPro" id="IPR050865">
    <property type="entry name" value="BEACH_Domain"/>
</dbReference>
<feature type="non-terminal residue" evidence="3">
    <location>
        <position position="54"/>
    </location>
</feature>
<gene>
    <name evidence="3" type="ORF">M9458_030711</name>
</gene>
<dbReference type="InterPro" id="IPR036372">
    <property type="entry name" value="BEACH_dom_sf"/>
</dbReference>
<feature type="non-terminal residue" evidence="3">
    <location>
        <position position="1"/>
    </location>
</feature>
<keyword evidence="4" id="KW-1185">Reference proteome</keyword>
<dbReference type="PANTHER" id="PTHR13743">
    <property type="entry name" value="BEIGE/BEACH-RELATED"/>
    <property type="match status" value="1"/>
</dbReference>